<feature type="region of interest" description="Disordered" evidence="2">
    <location>
        <begin position="734"/>
        <end position="778"/>
    </location>
</feature>
<feature type="region of interest" description="Disordered" evidence="2">
    <location>
        <begin position="657"/>
        <end position="678"/>
    </location>
</feature>
<feature type="region of interest" description="Disordered" evidence="2">
    <location>
        <begin position="1056"/>
        <end position="1140"/>
    </location>
</feature>
<evidence type="ECO:0000313" key="4">
    <source>
        <dbReference type="Proteomes" id="UP001497497"/>
    </source>
</evidence>
<proteinExistence type="predicted"/>
<comment type="caution">
    <text evidence="3">The sequence shown here is derived from an EMBL/GenBank/DDBJ whole genome shotgun (WGS) entry which is preliminary data.</text>
</comment>
<gene>
    <name evidence="3" type="ORF">GSLYS_00020396001</name>
</gene>
<dbReference type="InterPro" id="IPR051336">
    <property type="entry name" value="RhoGEF_Guanine_NuclExch_SF"/>
</dbReference>
<sequence length="1432" mass="161632">MLDENEKDDAIESGIVILTGSHDVNGNILLTIPTTKLLDITQWGAVKLSGLILHLAKISKCLMSSKDNPFAAYHTLPLACLADLRQASTAIITKLVEILEGVEHQSRGTFSTVYFLSPKKKSKSHMLKKLLGVKPSKTKPKIPLFKVVLFKTLQELHTQIDVSQLTLDFYGTLQYNHLAWMHFYNVVIKCIESCQHLLTKLPSVKDRVELLQEYETDGQTSNQLQHLLADLMEKFHIIISESSLPLCLVQSKQTLFLLDHPSSDSHISAVHPELVEGFRKHLRGLYSELNNWNTDLEDTWRMTEHRLTVLIQLHRHRERVKEIERKICQHYLPLLQEHPIVGKTLSQAELYRAHFTTTLYEPAKELLSQATEILEAVQKLKNGVALVGTSVASAGQYTTFVNGLDITDITNCLTTSIQPFTQQLQHLQQLYVTLHIFHLLFEKALAWYKKVLKFLPESLLDRCTTDPELSRFDLSSYNLSPEAREVIVYMPAEWLGAVRVFLSRHPPPRQEHIERLDESIPQLVDRKLRAQSRSLALRLRLIQRVLSNSRLPIRLVKAVMGWRAELLGVGHVEKSPTAHHPTNLTKEKSQTMQNHRGGKLLDDHSVMPKDPDLKKTKSAINAASLNRTLEKGIRAKKPSPLDQEAQAKHLTLPIRKAKPSVPGSEAVKISDKSPQRKTQARNLLRAKSVEFNFNSSSTDGSVFDYEKAVASAQQEALGNSGTGTDMIRARALPRKIHSPTKESDATPRRADFGYEDLAFSDPSEMLQRRQKPGFDEEASDSLQFFQREYKTDVSNEDSYGLQGSSALNVKEALPEPEPPSSSRFSSQSLNANLKKPNARQGMSVSDSPSNLEERFIRLTFTPKEIPTNAAQMFIFGSNESFEETGAGNMFEEEEESGIDTTDCADPYDSLVKMIREISASNLDNTEKLKRVSELISEGSMRSEPDYSAAELMPNLGKFSKSTMDLRPYEFQASKRAGDSYHTEALTKERPVDSVLRMKKSLAKSMEELNAMYPQPTTHQFYQPDSLDVTRASTDLKERYISELNVQPVFRMPWEAPKKGTQVKRDGTFRNASDTDASKPVVVIEEESKRNQNWSDSESISPGSSYTSSRQEKDPGTSYASSRQEKEHPALSKSKPSSDSEIISMGHRFSHHDRLNDSEIPLSAPPRPASLSFFPSRNFISPSFLHPSTSLKDLTVRPSLHFIDDMETDYKALDEMEVMRVLHEDPLSNHFSKPSSNLDGKFQKKTSIDKFLDEMKRDPMNVNSAVHTKDNLSRPFLSKSSTQDRQSVPDIQVDYISFLDPMDSPDDDNADDDLRYLQASNFDRLTTEAEQEYLSQEEVAESLRKTQRILEDEEYKRRQLENQISDVSLPGEEGEEGNQDAARGMSNSTSVDIGYGSWTSKLVSALSTSSEGPDLDPDFFGDRDKPLADSDLY</sequence>
<dbReference type="PANTHER" id="PTHR22826">
    <property type="entry name" value="RHO GUANINE EXCHANGE FACTOR-RELATED"/>
    <property type="match status" value="1"/>
</dbReference>
<dbReference type="PANTHER" id="PTHR22826:SF117">
    <property type="entry name" value="PLECKSTRIN HOMOLOGY DOMAIN-CONTAINING FAMILY G MEMBER 4B-RELATED"/>
    <property type="match status" value="1"/>
</dbReference>
<organism evidence="3 4">
    <name type="scientific">Lymnaea stagnalis</name>
    <name type="common">Great pond snail</name>
    <name type="synonym">Helix stagnalis</name>
    <dbReference type="NCBI Taxonomy" id="6523"/>
    <lineage>
        <taxon>Eukaryota</taxon>
        <taxon>Metazoa</taxon>
        <taxon>Spiralia</taxon>
        <taxon>Lophotrochozoa</taxon>
        <taxon>Mollusca</taxon>
        <taxon>Gastropoda</taxon>
        <taxon>Heterobranchia</taxon>
        <taxon>Euthyneura</taxon>
        <taxon>Panpulmonata</taxon>
        <taxon>Hygrophila</taxon>
        <taxon>Lymnaeoidea</taxon>
        <taxon>Lymnaeidae</taxon>
        <taxon>Lymnaea</taxon>
    </lineage>
</organism>
<feature type="compositionally biased region" description="Polar residues" evidence="2">
    <location>
        <begin position="1090"/>
        <end position="1108"/>
    </location>
</feature>
<feature type="region of interest" description="Disordered" evidence="2">
    <location>
        <begin position="1404"/>
        <end position="1432"/>
    </location>
</feature>
<reference evidence="3 4" key="1">
    <citation type="submission" date="2024-04" db="EMBL/GenBank/DDBJ databases">
        <authorList>
            <consortium name="Genoscope - CEA"/>
            <person name="William W."/>
        </authorList>
    </citation>
    <scope>NUCLEOTIDE SEQUENCE [LARGE SCALE GENOMIC DNA]</scope>
</reference>
<feature type="compositionally biased region" description="Basic and acidic residues" evidence="2">
    <location>
        <begin position="1419"/>
        <end position="1432"/>
    </location>
</feature>
<feature type="compositionally biased region" description="Basic and acidic residues" evidence="2">
    <location>
        <begin position="739"/>
        <end position="752"/>
    </location>
</feature>
<protein>
    <submittedName>
        <fullName evidence="3">Uncharacterized protein</fullName>
    </submittedName>
</protein>
<name>A0AAV2IJ20_LYMST</name>
<dbReference type="GO" id="GO:0019898">
    <property type="term" value="C:extrinsic component of membrane"/>
    <property type="evidence" value="ECO:0007669"/>
    <property type="project" value="TreeGrafter"/>
</dbReference>
<keyword evidence="1" id="KW-0344">Guanine-nucleotide releasing factor</keyword>
<dbReference type="GO" id="GO:0007411">
    <property type="term" value="P:axon guidance"/>
    <property type="evidence" value="ECO:0007669"/>
    <property type="project" value="TreeGrafter"/>
</dbReference>
<feature type="region of interest" description="Disordered" evidence="2">
    <location>
        <begin position="1360"/>
        <end position="1389"/>
    </location>
</feature>
<keyword evidence="4" id="KW-1185">Reference proteome</keyword>
<dbReference type="Proteomes" id="UP001497497">
    <property type="component" value="Unassembled WGS sequence"/>
</dbReference>
<evidence type="ECO:0000256" key="2">
    <source>
        <dbReference type="SAM" id="MobiDB-lite"/>
    </source>
</evidence>
<evidence type="ECO:0000313" key="3">
    <source>
        <dbReference type="EMBL" id="CAL1547048.1"/>
    </source>
</evidence>
<accession>A0AAV2IJ20</accession>
<dbReference type="EMBL" id="CAXITT010000894">
    <property type="protein sequence ID" value="CAL1547048.1"/>
    <property type="molecule type" value="Genomic_DNA"/>
</dbReference>
<dbReference type="GO" id="GO:0005737">
    <property type="term" value="C:cytoplasm"/>
    <property type="evidence" value="ECO:0007669"/>
    <property type="project" value="TreeGrafter"/>
</dbReference>
<evidence type="ECO:0000256" key="1">
    <source>
        <dbReference type="ARBA" id="ARBA00022658"/>
    </source>
</evidence>
<dbReference type="GO" id="GO:0005085">
    <property type="term" value="F:guanyl-nucleotide exchange factor activity"/>
    <property type="evidence" value="ECO:0007669"/>
    <property type="project" value="UniProtKB-KW"/>
</dbReference>
<dbReference type="GO" id="GO:0005886">
    <property type="term" value="C:plasma membrane"/>
    <property type="evidence" value="ECO:0007669"/>
    <property type="project" value="TreeGrafter"/>
</dbReference>